<dbReference type="Proteomes" id="UP000885750">
    <property type="component" value="Unassembled WGS sequence"/>
</dbReference>
<dbReference type="AlphaFoldDB" id="A0A7V2T0U7"/>
<accession>A0A7V2T0U7</accession>
<dbReference type="EMBL" id="DRMS01000350">
    <property type="protein sequence ID" value="HFC93014.1"/>
    <property type="molecule type" value="Genomic_DNA"/>
</dbReference>
<organism evidence="3">
    <name type="scientific">Leucothrix mucor</name>
    <dbReference type="NCBI Taxonomy" id="45248"/>
    <lineage>
        <taxon>Bacteria</taxon>
        <taxon>Pseudomonadati</taxon>
        <taxon>Pseudomonadota</taxon>
        <taxon>Gammaproteobacteria</taxon>
        <taxon>Thiotrichales</taxon>
        <taxon>Thiotrichaceae</taxon>
        <taxon>Leucothrix</taxon>
    </lineage>
</organism>
<feature type="signal peptide" evidence="1">
    <location>
        <begin position="1"/>
        <end position="23"/>
    </location>
</feature>
<dbReference type="SUPFAM" id="SSF159594">
    <property type="entry name" value="XCC0632-like"/>
    <property type="match status" value="1"/>
</dbReference>
<proteinExistence type="predicted"/>
<evidence type="ECO:0000313" key="3">
    <source>
        <dbReference type="EMBL" id="HFC93014.1"/>
    </source>
</evidence>
<feature type="chain" id="PRO_5031036542" evidence="1">
    <location>
        <begin position="24"/>
        <end position="199"/>
    </location>
</feature>
<feature type="domain" description="ABC-type transport auxiliary lipoprotein component" evidence="2">
    <location>
        <begin position="40"/>
        <end position="195"/>
    </location>
</feature>
<dbReference type="Gene3D" id="3.40.50.10610">
    <property type="entry name" value="ABC-type transport auxiliary lipoprotein component"/>
    <property type="match status" value="1"/>
</dbReference>
<evidence type="ECO:0000256" key="1">
    <source>
        <dbReference type="SAM" id="SignalP"/>
    </source>
</evidence>
<evidence type="ECO:0000259" key="2">
    <source>
        <dbReference type="Pfam" id="PF03886"/>
    </source>
</evidence>
<reference evidence="3" key="1">
    <citation type="journal article" date="2020" name="mSystems">
        <title>Genome- and Community-Level Interaction Insights into Carbon Utilization and Element Cycling Functions of Hydrothermarchaeota in Hydrothermal Sediment.</title>
        <authorList>
            <person name="Zhou Z."/>
            <person name="Liu Y."/>
            <person name="Xu W."/>
            <person name="Pan J."/>
            <person name="Luo Z.H."/>
            <person name="Li M."/>
        </authorList>
    </citation>
    <scope>NUCLEOTIDE SEQUENCE [LARGE SCALE GENOMIC DNA]</scope>
    <source>
        <strain evidence="3">HyVt-493</strain>
    </source>
</reference>
<dbReference type="InterPro" id="IPR005586">
    <property type="entry name" value="ABC_trans_aux"/>
</dbReference>
<keyword evidence="1" id="KW-0732">Signal</keyword>
<sequence length="199" mass="22374">MKLHTQFILLLIALLTTACTSLREEGQTAVVSNLGGTHFYSLSSLPPASNPQSKLRMGVGPVQIPRLLTRPQIISRKNSNEIIMAELHQWGGSLREEITQAMTDNLSALLKTDRIEQYPWKFAFKPHYQVRINIERLDGEVGKSVTLKARWRLLKNNKELLSKHALINIPVSGKGYGGYIKAQSKALEVFSREIANKIK</sequence>
<name>A0A7V2T0U7_LEUMU</name>
<dbReference type="PROSITE" id="PS51257">
    <property type="entry name" value="PROKAR_LIPOPROTEIN"/>
    <property type="match status" value="1"/>
</dbReference>
<protein>
    <submittedName>
        <fullName evidence="3">Membrane integrity-associated transporter subunit PqiC</fullName>
    </submittedName>
</protein>
<comment type="caution">
    <text evidence="3">The sequence shown here is derived from an EMBL/GenBank/DDBJ whole genome shotgun (WGS) entry which is preliminary data.</text>
</comment>
<gene>
    <name evidence="3" type="ORF">ENJ51_09400</name>
</gene>
<dbReference type="Pfam" id="PF03886">
    <property type="entry name" value="ABC_trans_aux"/>
    <property type="match status" value="1"/>
</dbReference>